<dbReference type="EMBL" id="JACJTE010000056">
    <property type="protein sequence ID" value="MBD2564670.1"/>
    <property type="molecule type" value="Genomic_DNA"/>
</dbReference>
<keyword evidence="2" id="KW-1185">Reference proteome</keyword>
<sequence length="81" mass="8967">MKLYATSIPQTLPSWATIVSNKSGLIEVEINDKDPGFHSMIEELTTEIEPGIVGVKASDLSQILSIKMVDNNEENHLENEI</sequence>
<name>A0ABR8F719_NOSLI</name>
<reference evidence="1 2" key="1">
    <citation type="journal article" date="2020" name="ISME J.">
        <title>Comparative genomics reveals insights into cyanobacterial evolution and habitat adaptation.</title>
        <authorList>
            <person name="Chen M.Y."/>
            <person name="Teng W.K."/>
            <person name="Zhao L."/>
            <person name="Hu C.X."/>
            <person name="Zhou Y.K."/>
            <person name="Han B.P."/>
            <person name="Song L.R."/>
            <person name="Shu W.S."/>
        </authorList>
    </citation>
    <scope>NUCLEOTIDE SEQUENCE [LARGE SCALE GENOMIC DNA]</scope>
    <source>
        <strain evidence="1 2">FACHB-391</strain>
    </source>
</reference>
<evidence type="ECO:0000313" key="1">
    <source>
        <dbReference type="EMBL" id="MBD2564670.1"/>
    </source>
</evidence>
<accession>A0ABR8F719</accession>
<dbReference type="Proteomes" id="UP000604661">
    <property type="component" value="Unassembled WGS sequence"/>
</dbReference>
<gene>
    <name evidence="1" type="ORF">H6G95_29610</name>
</gene>
<dbReference type="RefSeq" id="WP_190899441.1">
    <property type="nucleotide sequence ID" value="NZ_JACJTE010000056.1"/>
</dbReference>
<proteinExistence type="predicted"/>
<organism evidence="1 2">
    <name type="scientific">Nostoc linckia FACHB-391</name>
    <dbReference type="NCBI Taxonomy" id="2692906"/>
    <lineage>
        <taxon>Bacteria</taxon>
        <taxon>Bacillati</taxon>
        <taxon>Cyanobacteriota</taxon>
        <taxon>Cyanophyceae</taxon>
        <taxon>Nostocales</taxon>
        <taxon>Nostocaceae</taxon>
        <taxon>Nostoc</taxon>
    </lineage>
</organism>
<evidence type="ECO:0008006" key="3">
    <source>
        <dbReference type="Google" id="ProtNLM"/>
    </source>
</evidence>
<protein>
    <recommendedName>
        <fullName evidence="3">Pyruvate/2-oxoglutarate dehydrogenase complex</fullName>
    </recommendedName>
</protein>
<evidence type="ECO:0000313" key="2">
    <source>
        <dbReference type="Proteomes" id="UP000604661"/>
    </source>
</evidence>
<comment type="caution">
    <text evidence="1">The sequence shown here is derived from an EMBL/GenBank/DDBJ whole genome shotgun (WGS) entry which is preliminary data.</text>
</comment>